<feature type="domain" description="Methyltransferase type 11" evidence="2">
    <location>
        <begin position="106"/>
        <end position="154"/>
    </location>
</feature>
<name>A0A1G2DG38_9BACT</name>
<keyword evidence="1" id="KW-0472">Membrane</keyword>
<dbReference type="Pfam" id="PF08241">
    <property type="entry name" value="Methyltransf_11"/>
    <property type="match status" value="1"/>
</dbReference>
<dbReference type="InterPro" id="IPR013216">
    <property type="entry name" value="Methyltransf_11"/>
</dbReference>
<feature type="transmembrane region" description="Helical" evidence="1">
    <location>
        <begin position="204"/>
        <end position="229"/>
    </location>
</feature>
<evidence type="ECO:0000256" key="1">
    <source>
        <dbReference type="SAM" id="Phobius"/>
    </source>
</evidence>
<dbReference type="Gene3D" id="3.40.50.150">
    <property type="entry name" value="Vaccinia Virus protein VP39"/>
    <property type="match status" value="1"/>
</dbReference>
<keyword evidence="1" id="KW-1133">Transmembrane helix</keyword>
<dbReference type="STRING" id="1798665.A2942_00335"/>
<accession>A0A1G2DG38</accession>
<reference evidence="3 4" key="1">
    <citation type="journal article" date="2016" name="Nat. Commun.">
        <title>Thousands of microbial genomes shed light on interconnected biogeochemical processes in an aquifer system.</title>
        <authorList>
            <person name="Anantharaman K."/>
            <person name="Brown C.T."/>
            <person name="Hug L.A."/>
            <person name="Sharon I."/>
            <person name="Castelle C.J."/>
            <person name="Probst A.J."/>
            <person name="Thomas B.C."/>
            <person name="Singh A."/>
            <person name="Wilkins M.J."/>
            <person name="Karaoz U."/>
            <person name="Brodie E.L."/>
            <person name="Williams K.H."/>
            <person name="Hubbard S.S."/>
            <person name="Banfield J.F."/>
        </authorList>
    </citation>
    <scope>NUCLEOTIDE SEQUENCE [LARGE SCALE GENOMIC DNA]</scope>
</reference>
<evidence type="ECO:0000313" key="4">
    <source>
        <dbReference type="Proteomes" id="UP000178534"/>
    </source>
</evidence>
<dbReference type="AlphaFoldDB" id="A0A1G2DG38"/>
<evidence type="ECO:0000259" key="2">
    <source>
        <dbReference type="Pfam" id="PF08241"/>
    </source>
</evidence>
<evidence type="ECO:0000313" key="3">
    <source>
        <dbReference type="EMBL" id="OGZ12546.1"/>
    </source>
</evidence>
<organism evidence="3 4">
    <name type="scientific">Candidatus Lloydbacteria bacterium RIFCSPLOWO2_01_FULL_50_20</name>
    <dbReference type="NCBI Taxonomy" id="1798665"/>
    <lineage>
        <taxon>Bacteria</taxon>
        <taxon>Candidatus Lloydiibacteriota</taxon>
    </lineage>
</organism>
<dbReference type="GO" id="GO:0008757">
    <property type="term" value="F:S-adenosylmethionine-dependent methyltransferase activity"/>
    <property type="evidence" value="ECO:0007669"/>
    <property type="project" value="InterPro"/>
</dbReference>
<gene>
    <name evidence="3" type="ORF">A2942_00335</name>
</gene>
<dbReference type="Proteomes" id="UP000178534">
    <property type="component" value="Unassembled WGS sequence"/>
</dbReference>
<dbReference type="InterPro" id="IPR029063">
    <property type="entry name" value="SAM-dependent_MTases_sf"/>
</dbReference>
<sequence>MRTTDQRFQAILTRNQTPTHQTIENDGVSNSIKTFVKRWPWFYNFLKHAFGPSHSPGSPYHPKRRIHDLLGNNPGNKIILNLGSGTYRIHPEIINVDLFPFKEVDLVADICALPIKDASVDGIVCEDVLEHIAGAPRLLKEISRVLKPGGTLILKVPFLYPYHSSPDDFFRWTANGIMFALEESSFRVKESGPHGGPMGALQGVLMHIFAIMFSFGSNTAYFFLVQFFMVVFSPLKLLDPLFLLSPFSVEVASQLFVVAEKK</sequence>
<comment type="caution">
    <text evidence="3">The sequence shown here is derived from an EMBL/GenBank/DDBJ whole genome shotgun (WGS) entry which is preliminary data.</text>
</comment>
<dbReference type="SUPFAM" id="SSF53335">
    <property type="entry name" value="S-adenosyl-L-methionine-dependent methyltransferases"/>
    <property type="match status" value="1"/>
</dbReference>
<dbReference type="EMBL" id="MHLP01000021">
    <property type="protein sequence ID" value="OGZ12546.1"/>
    <property type="molecule type" value="Genomic_DNA"/>
</dbReference>
<dbReference type="CDD" id="cd02440">
    <property type="entry name" value="AdoMet_MTases"/>
    <property type="match status" value="1"/>
</dbReference>
<proteinExistence type="predicted"/>
<keyword evidence="1" id="KW-0812">Transmembrane</keyword>
<protein>
    <recommendedName>
        <fullName evidence="2">Methyltransferase type 11 domain-containing protein</fullName>
    </recommendedName>
</protein>